<dbReference type="RefSeq" id="WP_014455614.1">
    <property type="nucleotide sequence ID" value="NC_017098.1"/>
</dbReference>
<reference evidence="2" key="1">
    <citation type="journal article" date="2013" name="Stand. Genomic Sci.">
        <title>Complete genome sequence of the halophilic bacterium Spirochaeta africana type strain (Z-7692(T)) from the alkaline Lake Magadi in the East African Rift.</title>
        <authorList>
            <person name="Liolos K."/>
            <person name="Abt B."/>
            <person name="Scheuner C."/>
            <person name="Teshima H."/>
            <person name="Held B."/>
            <person name="Lapidus A."/>
            <person name="Nolan M."/>
            <person name="Lucas S."/>
            <person name="Deshpande S."/>
            <person name="Cheng J.F."/>
            <person name="Tapia R."/>
            <person name="Goodwin L.A."/>
            <person name="Pitluck S."/>
            <person name="Pagani I."/>
            <person name="Ivanova N."/>
            <person name="Mavromatis K."/>
            <person name="Mikhailova N."/>
            <person name="Huntemann M."/>
            <person name="Pati A."/>
            <person name="Chen A."/>
            <person name="Palaniappan K."/>
            <person name="Land M."/>
            <person name="Rohde M."/>
            <person name="Tindall B.J."/>
            <person name="Detter J.C."/>
            <person name="Goker M."/>
            <person name="Bristow J."/>
            <person name="Eisen J.A."/>
            <person name="Markowitz V."/>
            <person name="Hugenholtz P."/>
            <person name="Woyke T."/>
            <person name="Klenk H.P."/>
            <person name="Kyrpides N.C."/>
        </authorList>
    </citation>
    <scope>NUCLEOTIDE SEQUENCE</scope>
    <source>
        <strain evidence="2">ATCC 700263 / DSM 8902 / Z-7692</strain>
    </source>
</reference>
<dbReference type="KEGG" id="sfc:Spiaf_1572"/>
<gene>
    <name evidence="1" type="ordered locus">Spiaf_1572</name>
</gene>
<name>H9UJD8_SPIAZ</name>
<dbReference type="Proteomes" id="UP000007383">
    <property type="component" value="Chromosome"/>
</dbReference>
<organism evidence="1 2">
    <name type="scientific">Spirochaeta africana (strain ATCC 700263 / DSM 8902 / Z-7692)</name>
    <dbReference type="NCBI Taxonomy" id="889378"/>
    <lineage>
        <taxon>Bacteria</taxon>
        <taxon>Pseudomonadati</taxon>
        <taxon>Spirochaetota</taxon>
        <taxon>Spirochaetia</taxon>
        <taxon>Spirochaetales</taxon>
        <taxon>Spirochaetaceae</taxon>
        <taxon>Spirochaeta</taxon>
    </lineage>
</organism>
<accession>H9UJD8</accession>
<proteinExistence type="predicted"/>
<dbReference type="PATRIC" id="fig|889378.3.peg.1564"/>
<dbReference type="AlphaFoldDB" id="H9UJD8"/>
<dbReference type="HOGENOM" id="CLU_1712141_0_0_12"/>
<evidence type="ECO:0000313" key="1">
    <source>
        <dbReference type="EMBL" id="AFG37631.1"/>
    </source>
</evidence>
<dbReference type="STRING" id="889378.Spiaf_1572"/>
<keyword evidence="2" id="KW-1185">Reference proteome</keyword>
<evidence type="ECO:0000313" key="2">
    <source>
        <dbReference type="Proteomes" id="UP000007383"/>
    </source>
</evidence>
<dbReference type="EMBL" id="CP003282">
    <property type="protein sequence ID" value="AFG37631.1"/>
    <property type="molecule type" value="Genomic_DNA"/>
</dbReference>
<protein>
    <submittedName>
        <fullName evidence="1">Uncharacterized protein</fullName>
    </submittedName>
</protein>
<sequence>MNLETIIDKIREIILRDFETEAATLFTDGGEPELDPVVDESIVAFDFDIDKNKRGLMLFLLPEAEQVERITIEGEESTQGVSVYIICRNDTPANLYKKVLRYSRAFRDMIRGNNTLDGIAGDSYVTNAEYFHAVEGNPAIKGAELQITVEVDD</sequence>